<keyword evidence="5" id="KW-1185">Reference proteome</keyword>
<dbReference type="GO" id="GO:0030248">
    <property type="term" value="F:cellulose binding"/>
    <property type="evidence" value="ECO:0007669"/>
    <property type="project" value="InterPro"/>
</dbReference>
<dbReference type="EMBL" id="JBGBPQ010000022">
    <property type="protein sequence ID" value="KAL1503091.1"/>
    <property type="molecule type" value="Genomic_DNA"/>
</dbReference>
<proteinExistence type="predicted"/>
<dbReference type="Pfam" id="PF00734">
    <property type="entry name" value="CBM_1"/>
    <property type="match status" value="1"/>
</dbReference>
<accession>A0AB34IL09</accession>
<dbReference type="SUPFAM" id="SSF57180">
    <property type="entry name" value="Cellulose-binding domain"/>
    <property type="match status" value="1"/>
</dbReference>
<gene>
    <name evidence="4" type="ORF">AB1Y20_011155</name>
</gene>
<dbReference type="GO" id="GO:0005975">
    <property type="term" value="P:carbohydrate metabolic process"/>
    <property type="evidence" value="ECO:0007669"/>
    <property type="project" value="InterPro"/>
</dbReference>
<dbReference type="InterPro" id="IPR035971">
    <property type="entry name" value="CBD_sf"/>
</dbReference>
<reference evidence="4 5" key="1">
    <citation type="journal article" date="2024" name="Science">
        <title>Giant polyketide synthase enzymes in the biosynthesis of giant marine polyether toxins.</title>
        <authorList>
            <person name="Fallon T.R."/>
            <person name="Shende V.V."/>
            <person name="Wierzbicki I.H."/>
            <person name="Pendleton A.L."/>
            <person name="Watervoot N.F."/>
            <person name="Auber R.P."/>
            <person name="Gonzalez D.J."/>
            <person name="Wisecaver J.H."/>
            <person name="Moore B.S."/>
        </authorList>
    </citation>
    <scope>NUCLEOTIDE SEQUENCE [LARGE SCALE GENOMIC DNA]</scope>
    <source>
        <strain evidence="4 5">12B1</strain>
    </source>
</reference>
<feature type="domain" description="CBM1" evidence="3">
    <location>
        <begin position="15"/>
        <end position="51"/>
    </location>
</feature>
<keyword evidence="1 2" id="KW-0732">Signal</keyword>
<dbReference type="GO" id="GO:0005576">
    <property type="term" value="C:extracellular region"/>
    <property type="evidence" value="ECO:0007669"/>
    <property type="project" value="InterPro"/>
</dbReference>
<feature type="domain" description="CBM1" evidence="3">
    <location>
        <begin position="159"/>
        <end position="204"/>
    </location>
</feature>
<organism evidence="4 5">
    <name type="scientific">Prymnesium parvum</name>
    <name type="common">Toxic golden alga</name>
    <dbReference type="NCBI Taxonomy" id="97485"/>
    <lineage>
        <taxon>Eukaryota</taxon>
        <taxon>Haptista</taxon>
        <taxon>Haptophyta</taxon>
        <taxon>Prymnesiophyceae</taxon>
        <taxon>Prymnesiales</taxon>
        <taxon>Prymnesiaceae</taxon>
        <taxon>Prymnesium</taxon>
    </lineage>
</organism>
<comment type="caution">
    <text evidence="4">The sequence shown here is derived from an EMBL/GenBank/DDBJ whole genome shotgun (WGS) entry which is preliminary data.</text>
</comment>
<evidence type="ECO:0000256" key="2">
    <source>
        <dbReference type="SAM" id="SignalP"/>
    </source>
</evidence>
<dbReference type="AlphaFoldDB" id="A0AB34IL09"/>
<dbReference type="PROSITE" id="PS00562">
    <property type="entry name" value="CBM1_1"/>
    <property type="match status" value="1"/>
</dbReference>
<evidence type="ECO:0000259" key="3">
    <source>
        <dbReference type="PROSITE" id="PS51164"/>
    </source>
</evidence>
<evidence type="ECO:0000313" key="5">
    <source>
        <dbReference type="Proteomes" id="UP001515480"/>
    </source>
</evidence>
<dbReference type="Proteomes" id="UP001515480">
    <property type="component" value="Unassembled WGS sequence"/>
</dbReference>
<evidence type="ECO:0000313" key="4">
    <source>
        <dbReference type="EMBL" id="KAL1503091.1"/>
    </source>
</evidence>
<name>A0AB34IL09_PRYPA</name>
<feature type="chain" id="PRO_5044253374" description="CBM1 domain-containing protein" evidence="2">
    <location>
        <begin position="19"/>
        <end position="233"/>
    </location>
</feature>
<dbReference type="InterPro" id="IPR000254">
    <property type="entry name" value="CBD"/>
</dbReference>
<dbReference type="SMART" id="SM00236">
    <property type="entry name" value="fCBD"/>
    <property type="match status" value="4"/>
</dbReference>
<protein>
    <recommendedName>
        <fullName evidence="3">CBM1 domain-containing protein</fullName>
    </recommendedName>
</protein>
<sequence length="233" mass="25581">MLAHLIVSVAFAADCVNKEFDQCGGQGFAGDTCCPLYDNCTTVNTFYSQCQPKDLCLVPEFGQCDGVDKTGKAWDPKKKCCPDSFHCEFQSKYYSQCKPNPPTPGKCAQAYEQCGGKDSDGNPWGTKDEEKTCCIPGYHCAVSVKDPVYYSGCDPDPICTNPRYGQCDGQDADGNPWTKDFGHDKCCPSGFKCVYESQYYSQCKLNTTKTAVKLVPGMHEVRAEVAEVVSTCR</sequence>
<evidence type="ECO:0000256" key="1">
    <source>
        <dbReference type="ARBA" id="ARBA00022729"/>
    </source>
</evidence>
<feature type="signal peptide" evidence="2">
    <location>
        <begin position="1"/>
        <end position="18"/>
    </location>
</feature>
<dbReference type="PROSITE" id="PS51164">
    <property type="entry name" value="CBM1_2"/>
    <property type="match status" value="2"/>
</dbReference>